<name>A0AAD8RZZ6_LOLMU</name>
<feature type="region of interest" description="Disordered" evidence="1">
    <location>
        <begin position="270"/>
        <end position="294"/>
    </location>
</feature>
<evidence type="ECO:0000313" key="4">
    <source>
        <dbReference type="Proteomes" id="UP001231189"/>
    </source>
</evidence>
<evidence type="ECO:0000313" key="3">
    <source>
        <dbReference type="EMBL" id="KAK1642388.1"/>
    </source>
</evidence>
<gene>
    <name evidence="3" type="ORF">QYE76_060193</name>
</gene>
<evidence type="ECO:0000256" key="1">
    <source>
        <dbReference type="SAM" id="MobiDB-lite"/>
    </source>
</evidence>
<keyword evidence="4" id="KW-1185">Reference proteome</keyword>
<comment type="caution">
    <text evidence="3">The sequence shown here is derived from an EMBL/GenBank/DDBJ whole genome shotgun (WGS) entry which is preliminary data.</text>
</comment>
<proteinExistence type="predicted"/>
<feature type="compositionally biased region" description="Acidic residues" evidence="1">
    <location>
        <begin position="283"/>
        <end position="294"/>
    </location>
</feature>
<sequence length="317" mass="35460">MLTSSPLTSKSLHHVSELALTLLIATIHALTPEDAGTGQDQTRPETPTLARTRMVTLRSAPVRLLDPSPHASPRSPHAPVASPRLTVGLHWEAKLMGRGAYTRMEPTNTKFYQLGNDGDLIFEKDLNALSDFLGRPHPEFHGVEEALARLCGQNVVAIQGHRFAHFARHDAIGGPMDLQSHPELKHHVEHLEFMLHETQKELDNSRAYANQTHLHLAEHADAIKILAKDRKSLRQQRAKKDATIARLRAKIASLEATVQTQENQLREMEEEGEDIQGGAAFMSDDDDFEEDENTDVEDYEFLEAGEDDFIPIDVDDE</sequence>
<dbReference type="Proteomes" id="UP001231189">
    <property type="component" value="Unassembled WGS sequence"/>
</dbReference>
<organism evidence="3 4">
    <name type="scientific">Lolium multiflorum</name>
    <name type="common">Italian ryegrass</name>
    <name type="synonym">Lolium perenne subsp. multiflorum</name>
    <dbReference type="NCBI Taxonomy" id="4521"/>
    <lineage>
        <taxon>Eukaryota</taxon>
        <taxon>Viridiplantae</taxon>
        <taxon>Streptophyta</taxon>
        <taxon>Embryophyta</taxon>
        <taxon>Tracheophyta</taxon>
        <taxon>Spermatophyta</taxon>
        <taxon>Magnoliopsida</taxon>
        <taxon>Liliopsida</taxon>
        <taxon>Poales</taxon>
        <taxon>Poaceae</taxon>
        <taxon>BOP clade</taxon>
        <taxon>Pooideae</taxon>
        <taxon>Poodae</taxon>
        <taxon>Poeae</taxon>
        <taxon>Poeae Chloroplast Group 2 (Poeae type)</taxon>
        <taxon>Loliodinae</taxon>
        <taxon>Loliinae</taxon>
        <taxon>Lolium</taxon>
    </lineage>
</organism>
<feature type="signal peptide" evidence="2">
    <location>
        <begin position="1"/>
        <end position="29"/>
    </location>
</feature>
<dbReference type="AlphaFoldDB" id="A0AAD8RZZ6"/>
<evidence type="ECO:0000256" key="2">
    <source>
        <dbReference type="SAM" id="SignalP"/>
    </source>
</evidence>
<keyword evidence="2" id="KW-0732">Signal</keyword>
<reference evidence="3" key="1">
    <citation type="submission" date="2023-07" db="EMBL/GenBank/DDBJ databases">
        <title>A chromosome-level genome assembly of Lolium multiflorum.</title>
        <authorList>
            <person name="Chen Y."/>
            <person name="Copetti D."/>
            <person name="Kolliker R."/>
            <person name="Studer B."/>
        </authorList>
    </citation>
    <scope>NUCLEOTIDE SEQUENCE</scope>
    <source>
        <strain evidence="3">02402/16</strain>
        <tissue evidence="3">Leaf</tissue>
    </source>
</reference>
<feature type="chain" id="PRO_5042029026" evidence="2">
    <location>
        <begin position="30"/>
        <end position="317"/>
    </location>
</feature>
<protein>
    <submittedName>
        <fullName evidence="3">Uncharacterized protein</fullName>
    </submittedName>
</protein>
<accession>A0AAD8RZZ6</accession>
<dbReference type="EMBL" id="JAUUTY010000004">
    <property type="protein sequence ID" value="KAK1642388.1"/>
    <property type="molecule type" value="Genomic_DNA"/>
</dbReference>